<accession>A0ABS8IKT7</accession>
<evidence type="ECO:0000313" key="3">
    <source>
        <dbReference type="EMBL" id="MCC5604812.1"/>
    </source>
</evidence>
<keyword evidence="2" id="KW-0472">Membrane</keyword>
<sequence length="98" mass="11092">MTNKNLFLVSSDIYQQPNDIYQQEEKLTQVTTSIEVPTNNLISSLSIQQSIPTPYDYFALLPALITALTPLVLGLRKNKPSKQDKGDKENQKETDLDH</sequence>
<feature type="compositionally biased region" description="Basic and acidic residues" evidence="1">
    <location>
        <begin position="81"/>
        <end position="98"/>
    </location>
</feature>
<reference evidence="3 4" key="1">
    <citation type="journal article" date="2021" name="Microorganisms">
        <title>Genome Evolution of Filamentous Cyanobacterium Nostoc Species: From Facultative Symbiosis to Free Living.</title>
        <authorList>
            <person name="Huo D."/>
            <person name="Li H."/>
            <person name="Cai F."/>
            <person name="Guo X."/>
            <person name="Qiao Z."/>
            <person name="Wang W."/>
            <person name="Yu G."/>
            <person name="Li R."/>
        </authorList>
    </citation>
    <scope>NUCLEOTIDE SEQUENCE [LARGE SCALE GENOMIC DNA]</scope>
    <source>
        <strain evidence="3 4">CHAB 5714</strain>
    </source>
</reference>
<organism evidence="3 4">
    <name type="scientific">Nostoc favosum CHAB5714</name>
    <dbReference type="NCBI Taxonomy" id="2780399"/>
    <lineage>
        <taxon>Bacteria</taxon>
        <taxon>Bacillati</taxon>
        <taxon>Cyanobacteriota</taxon>
        <taxon>Cyanophyceae</taxon>
        <taxon>Nostocales</taxon>
        <taxon>Nostocaceae</taxon>
        <taxon>Nostoc</taxon>
        <taxon>Nostoc favosum</taxon>
    </lineage>
</organism>
<keyword evidence="4" id="KW-1185">Reference proteome</keyword>
<feature type="region of interest" description="Disordered" evidence="1">
    <location>
        <begin position="76"/>
        <end position="98"/>
    </location>
</feature>
<comment type="caution">
    <text evidence="3">The sequence shown here is derived from an EMBL/GenBank/DDBJ whole genome shotgun (WGS) entry which is preliminary data.</text>
</comment>
<dbReference type="EMBL" id="JAIVFQ010000160">
    <property type="protein sequence ID" value="MCC5604812.1"/>
    <property type="molecule type" value="Genomic_DNA"/>
</dbReference>
<evidence type="ECO:0000313" key="4">
    <source>
        <dbReference type="Proteomes" id="UP001199525"/>
    </source>
</evidence>
<evidence type="ECO:0000256" key="2">
    <source>
        <dbReference type="SAM" id="Phobius"/>
    </source>
</evidence>
<evidence type="ECO:0000256" key="1">
    <source>
        <dbReference type="SAM" id="MobiDB-lite"/>
    </source>
</evidence>
<protein>
    <submittedName>
        <fullName evidence="3">Uncharacterized protein</fullName>
    </submittedName>
</protein>
<feature type="transmembrane region" description="Helical" evidence="2">
    <location>
        <begin position="57"/>
        <end position="75"/>
    </location>
</feature>
<gene>
    <name evidence="3" type="ORF">LC586_38160</name>
</gene>
<keyword evidence="2" id="KW-0812">Transmembrane</keyword>
<keyword evidence="2" id="KW-1133">Transmembrane helix</keyword>
<proteinExistence type="predicted"/>
<dbReference type="Proteomes" id="UP001199525">
    <property type="component" value="Unassembled WGS sequence"/>
</dbReference>
<dbReference type="RefSeq" id="WP_229490924.1">
    <property type="nucleotide sequence ID" value="NZ_JAIVFQ010000160.1"/>
</dbReference>
<name>A0ABS8IKT7_9NOSO</name>